<evidence type="ECO:0000313" key="2">
    <source>
        <dbReference type="Proteomes" id="UP000185944"/>
    </source>
</evidence>
<dbReference type="InterPro" id="IPR013083">
    <property type="entry name" value="Znf_RING/FYVE/PHD"/>
</dbReference>
<gene>
    <name evidence="1" type="ORF">NEDG_02229</name>
</gene>
<dbReference type="SUPFAM" id="SSF57850">
    <property type="entry name" value="RING/U-box"/>
    <property type="match status" value="1"/>
</dbReference>
<keyword evidence="2" id="KW-1185">Reference proteome</keyword>
<reference evidence="1 2" key="1">
    <citation type="submission" date="2016-02" db="EMBL/GenBank/DDBJ databases">
        <title>Discovery of a natural microsporidian pathogen with a broad tissue tropism in Caenorhabditis elegans.</title>
        <authorList>
            <person name="Luallen R.J."/>
            <person name="Reinke A.W."/>
            <person name="Tong L."/>
            <person name="Botts M.R."/>
            <person name="Felix M.-A."/>
            <person name="Troemel E.R."/>
        </authorList>
    </citation>
    <scope>NUCLEOTIDE SEQUENCE [LARGE SCALE GENOMIC DNA]</scope>
    <source>
        <strain evidence="1 2">JUm2807</strain>
    </source>
</reference>
<dbReference type="RefSeq" id="XP_067544686.1">
    <property type="nucleotide sequence ID" value="XM_067689647.1"/>
</dbReference>
<dbReference type="OrthoDB" id="411415at2759"/>
<dbReference type="EMBL" id="LTDL01000031">
    <property type="protein sequence ID" value="OAG30426.1"/>
    <property type="molecule type" value="Genomic_DNA"/>
</dbReference>
<dbReference type="Gene3D" id="3.30.40.10">
    <property type="entry name" value="Zinc/RING finger domain, C3HC4 (zinc finger)"/>
    <property type="match status" value="1"/>
</dbReference>
<sequence>MGSRVKLPTRTHLFLAKRVNLDHTDTTLASPDNHRSTTPENLTYLNAFLKLATIMEKEMPCCSPKAGFLVLRWSILYITAFFVFSDCTEVTFTNLDYIISPYTLQTLKFFSQDLQNPQDGLKNVEIDGKKHILKKQGQIYQLVLQNRSFGSIPENLVQGIEFETLKITQRGEMDPSTMNKVLHVLGTISAKTLHIKDLNIDNSNLDRPNVPQMWFGVMKPSNAQVARCILNITNLCIIFITTNSIVWLQKRVDLSQSRITLVIRGGLDADNLEMVDGFNARRIVGLHLFHLRRVACLDCKLLCGSSLPDELIIVGLNMTTPAILEQLTQNIVNNHWEVLRLPDWMWGEVMKPSKHPKQIRVGNLKIDMPNFTRTSNLQGVPLPKMGNNMAKVESFTLEFYNVKDLIISSDLIYTFEWLSTHFRDMKEFSVGTGFSLANLADFVKHNQFKITTIPSLASIKVSGIECGVYKAESAVVGGVLCFSLDAWEVCMKGKLEQELSQTDLNKLSPNDRDSIGIKTWNGDETEAVCVVCKESFASFKENSSDSSTEIYILDHPSHIVCGVCLGGLIMSNKPILECPVCRREIKNHTIKKRIQRKDHGSFELTIGTDLPILSFPSSDLENLLAHYQE</sequence>
<protein>
    <submittedName>
        <fullName evidence="1">Uncharacterized protein</fullName>
    </submittedName>
</protein>
<comment type="caution">
    <text evidence="1">The sequence shown here is derived from an EMBL/GenBank/DDBJ whole genome shotgun (WGS) entry which is preliminary data.</text>
</comment>
<dbReference type="Proteomes" id="UP000185944">
    <property type="component" value="Unassembled WGS sequence"/>
</dbReference>
<name>A0A177EFD4_9MICR</name>
<proteinExistence type="predicted"/>
<dbReference type="AlphaFoldDB" id="A0A177EFD4"/>
<dbReference type="VEuPathDB" id="MicrosporidiaDB:NEDG_02229"/>
<dbReference type="GeneID" id="93648579"/>
<accession>A0A177EFD4</accession>
<organism evidence="1 2">
    <name type="scientific">Nematocida displodere</name>
    <dbReference type="NCBI Taxonomy" id="1805483"/>
    <lineage>
        <taxon>Eukaryota</taxon>
        <taxon>Fungi</taxon>
        <taxon>Fungi incertae sedis</taxon>
        <taxon>Microsporidia</taxon>
        <taxon>Nematocida</taxon>
    </lineage>
</organism>
<evidence type="ECO:0000313" key="1">
    <source>
        <dbReference type="EMBL" id="OAG30426.1"/>
    </source>
</evidence>